<evidence type="ECO:0000313" key="1">
    <source>
        <dbReference type="EnsemblMetazoa" id="PPAI008246-PA"/>
    </source>
</evidence>
<proteinExistence type="predicted"/>
<accession>A0A1B0GPV7</accession>
<evidence type="ECO:0000313" key="2">
    <source>
        <dbReference type="Proteomes" id="UP000092462"/>
    </source>
</evidence>
<keyword evidence="2" id="KW-1185">Reference proteome</keyword>
<name>A0A1B0GPV7_PHLPP</name>
<reference evidence="1" key="1">
    <citation type="submission" date="2022-08" db="UniProtKB">
        <authorList>
            <consortium name="EnsemblMetazoa"/>
        </authorList>
    </citation>
    <scope>IDENTIFICATION</scope>
    <source>
        <strain evidence="1">Israel</strain>
    </source>
</reference>
<organism evidence="1 2">
    <name type="scientific">Phlebotomus papatasi</name>
    <name type="common">Sandfly</name>
    <dbReference type="NCBI Taxonomy" id="29031"/>
    <lineage>
        <taxon>Eukaryota</taxon>
        <taxon>Metazoa</taxon>
        <taxon>Ecdysozoa</taxon>
        <taxon>Arthropoda</taxon>
        <taxon>Hexapoda</taxon>
        <taxon>Insecta</taxon>
        <taxon>Pterygota</taxon>
        <taxon>Neoptera</taxon>
        <taxon>Endopterygota</taxon>
        <taxon>Diptera</taxon>
        <taxon>Nematocera</taxon>
        <taxon>Psychodoidea</taxon>
        <taxon>Psychodidae</taxon>
        <taxon>Phlebotomus</taxon>
        <taxon>Phlebotomus</taxon>
    </lineage>
</organism>
<dbReference type="Proteomes" id="UP000092462">
    <property type="component" value="Unassembled WGS sequence"/>
</dbReference>
<dbReference type="EnsemblMetazoa" id="PPAI008246-RA">
    <property type="protein sequence ID" value="PPAI008246-PA"/>
    <property type="gene ID" value="PPAI008246"/>
</dbReference>
<sequence length="224" mass="25434">MIMALSIVFPLFYWCEGLWRICRYGLVPFVLANSTAARNFTTLAFVNATQVNQLKKTIAQTDFVEQMLSEELPDPITEIDDNLRRHLFAQWVSNEKQNFNILKTIFKTLEFNGTEDGHPVSKTRAMMMLNPTNVSALKETIGGALSPVQVNGSYVNVIVPERLRNALYDGWEDTPKVIHLLWSFAKDMEIPIGMISPNGTKLIIRPPLPPKKGKIDNGYEYIPF</sequence>
<dbReference type="VEuPathDB" id="VectorBase:PPAPM1_000556"/>
<dbReference type="VEuPathDB" id="VectorBase:PPAI008246"/>
<dbReference type="EMBL" id="AJVK01064206">
    <property type="status" value="NOT_ANNOTATED_CDS"/>
    <property type="molecule type" value="Genomic_DNA"/>
</dbReference>
<protein>
    <submittedName>
        <fullName evidence="1">Uncharacterized protein</fullName>
    </submittedName>
</protein>
<dbReference type="AlphaFoldDB" id="A0A1B0GPV7"/>